<dbReference type="Proteomes" id="UP000515442">
    <property type="component" value="Chromosome"/>
</dbReference>
<proteinExistence type="predicted"/>
<feature type="coiled-coil region" evidence="1">
    <location>
        <begin position="463"/>
        <end position="490"/>
    </location>
</feature>
<dbReference type="EMBL" id="AP022038">
    <property type="protein sequence ID" value="BBR39863.1"/>
    <property type="molecule type" value="Genomic_DNA"/>
</dbReference>
<dbReference type="Pfam" id="PF01926">
    <property type="entry name" value="MMR_HSR1"/>
    <property type="match status" value="1"/>
</dbReference>
<dbReference type="GO" id="GO:0030488">
    <property type="term" value="P:tRNA methylation"/>
    <property type="evidence" value="ECO:0007669"/>
    <property type="project" value="TreeGrafter"/>
</dbReference>
<evidence type="ECO:0000313" key="3">
    <source>
        <dbReference type="EMBL" id="BBR39863.1"/>
    </source>
</evidence>
<dbReference type="SUPFAM" id="SSF52540">
    <property type="entry name" value="P-loop containing nucleoside triphosphate hydrolases"/>
    <property type="match status" value="1"/>
</dbReference>
<organism evidence="3 4">
    <name type="scientific">Aeromonas veronii</name>
    <dbReference type="NCBI Taxonomy" id="654"/>
    <lineage>
        <taxon>Bacteria</taxon>
        <taxon>Pseudomonadati</taxon>
        <taxon>Pseudomonadota</taxon>
        <taxon>Gammaproteobacteria</taxon>
        <taxon>Aeromonadales</taxon>
        <taxon>Aeromonadaceae</taxon>
        <taxon>Aeromonas</taxon>
    </lineage>
</organism>
<accession>A0A6S5DD61</accession>
<dbReference type="GO" id="GO:0002098">
    <property type="term" value="P:tRNA wobble uridine modification"/>
    <property type="evidence" value="ECO:0007669"/>
    <property type="project" value="TreeGrafter"/>
</dbReference>
<dbReference type="InterPro" id="IPR027417">
    <property type="entry name" value="P-loop_NTPase"/>
</dbReference>
<evidence type="ECO:0000259" key="2">
    <source>
        <dbReference type="Pfam" id="PF01926"/>
    </source>
</evidence>
<dbReference type="Gene3D" id="3.40.50.300">
    <property type="entry name" value="P-loop containing nucleotide triphosphate hydrolases"/>
    <property type="match status" value="1"/>
</dbReference>
<dbReference type="AlphaFoldDB" id="A0A6S5DD61"/>
<dbReference type="PANTHER" id="PTHR42714:SF6">
    <property type="entry name" value="TRANSLATION INITIATION FACTOR IF-2"/>
    <property type="match status" value="1"/>
</dbReference>
<evidence type="ECO:0000256" key="1">
    <source>
        <dbReference type="SAM" id="Coils"/>
    </source>
</evidence>
<evidence type="ECO:0000313" key="4">
    <source>
        <dbReference type="Proteomes" id="UP000515442"/>
    </source>
</evidence>
<gene>
    <name evidence="3" type="ORF">WP3W19E03_23880</name>
</gene>
<dbReference type="GO" id="GO:0005525">
    <property type="term" value="F:GTP binding"/>
    <property type="evidence" value="ECO:0007669"/>
    <property type="project" value="InterPro"/>
</dbReference>
<dbReference type="CDD" id="cd09912">
    <property type="entry name" value="DLP_2"/>
    <property type="match status" value="1"/>
</dbReference>
<name>A0A6S5DD61_AERVE</name>
<protein>
    <recommendedName>
        <fullName evidence="2">G domain-containing protein</fullName>
    </recommendedName>
</protein>
<reference evidence="3 4" key="1">
    <citation type="submission" date="2019-12" db="EMBL/GenBank/DDBJ databases">
        <title>complete genome sequences of Aeromonas veronii str. WP3-W19-ESBL-03 isolated from wastewater treatment plant effluent.</title>
        <authorList>
            <person name="Sekizuka T."/>
            <person name="Itokawa K."/>
            <person name="Yatsu K."/>
            <person name="Inamine Y."/>
            <person name="Kuroda M."/>
        </authorList>
    </citation>
    <scope>NUCLEOTIDE SEQUENCE [LARGE SCALE GENOMIC DNA]</scope>
    <source>
        <strain evidence="3 4">WP3-W19-ESBL-03</strain>
    </source>
</reference>
<dbReference type="InterPro" id="IPR006073">
    <property type="entry name" value="GTP-bd"/>
</dbReference>
<feature type="domain" description="G" evidence="2">
    <location>
        <begin position="47"/>
        <end position="151"/>
    </location>
</feature>
<dbReference type="GO" id="GO:0005737">
    <property type="term" value="C:cytoplasm"/>
    <property type="evidence" value="ECO:0007669"/>
    <property type="project" value="TreeGrafter"/>
</dbReference>
<keyword evidence="1" id="KW-0175">Coiled coil</keyword>
<sequence>MQITSSQLYDTYRLTSQLIADYPVMQKDFEAVMTQFEDKQQTPGICVMVYGIYNAGKSTLINALLGEEVAPTGDIPLTSTVGAYRWNNHTILDTPGVDAPLEHEEVTKAQMMTADAIIFVVNPSGAAEEEKTLKKLIDLLEEKKKLFLVFNEKNPLGQEDFIRLKDQTRSRLQVLAADRGMSDVLQDIPIMRVNAARALKGKLSAQQGLVNNSGYPELETALNDFIGSIDQNDINQRLANTLQTFLSDFLAQLSNSSSSDMVRKYDELLKRLVKDQHHCRREVSDQISRSSKQVYERSKSAIRQDPSQCQPIIEQIYQEASSQVVLTLEDELNYLVSSFRDEIEILEAVLDREQLHLNSKADIPSFTEQNDASTAPHDSVFSRIDGDMIGQGFKSLSGAAKPEHIISALKLTKEWFPSLMKGIGPKTMEKIGAKVVSKYIPYVGTGITVLMSMWDLYQGDPANKQMQDQYEKMQRERERFDREVEDIAHNLGNQFDMEMHTIVRAELDPRFTQMSEKLETSLTAASGQDNAIRATTLAAQDLLTRLQVA</sequence>
<dbReference type="PANTHER" id="PTHR42714">
    <property type="entry name" value="TRNA MODIFICATION GTPASE GTPBP3"/>
    <property type="match status" value="1"/>
</dbReference>